<gene>
    <name evidence="3" type="ORF">KZY68_10750</name>
</gene>
<dbReference type="PROSITE" id="PS51257">
    <property type="entry name" value="PROKAR_LIPOPROTEIN"/>
    <property type="match status" value="1"/>
</dbReference>
<dbReference type="Pfam" id="PF16377">
    <property type="entry name" value="DUF4987"/>
    <property type="match status" value="1"/>
</dbReference>
<dbReference type="AlphaFoldDB" id="A0AAW4NNH6"/>
<comment type="caution">
    <text evidence="3">The sequence shown here is derived from an EMBL/GenBank/DDBJ whole genome shotgun (WGS) entry which is preliminary data.</text>
</comment>
<reference evidence="3" key="1">
    <citation type="submission" date="2021-07" db="EMBL/GenBank/DDBJ databases">
        <title>Genomic diversity and antimicrobial resistance of Prevotella spp. isolated from chronic lung disease airways.</title>
        <authorList>
            <person name="Webb K.A."/>
            <person name="Olagoke O.S."/>
            <person name="Baird T."/>
            <person name="Neill J."/>
            <person name="Pham A."/>
            <person name="Wells T.J."/>
            <person name="Ramsay K.A."/>
            <person name="Bell S.C."/>
            <person name="Sarovich D.S."/>
            <person name="Price E.P."/>
        </authorList>
    </citation>
    <scope>NUCLEOTIDE SEQUENCE</scope>
    <source>
        <strain evidence="3">SCHI0047.S.3</strain>
    </source>
</reference>
<feature type="domain" description="DUF4987" evidence="2">
    <location>
        <begin position="253"/>
        <end position="388"/>
    </location>
</feature>
<protein>
    <submittedName>
        <fullName evidence="3">DUF4302 domain-containing protein</fullName>
    </submittedName>
</protein>
<dbReference type="RefSeq" id="WP_219428050.1">
    <property type="nucleotide sequence ID" value="NZ_CALIQW010000007.1"/>
</dbReference>
<feature type="signal peptide" evidence="1">
    <location>
        <begin position="1"/>
        <end position="23"/>
    </location>
</feature>
<dbReference type="InterPro" id="IPR025396">
    <property type="entry name" value="DUF4302"/>
</dbReference>
<name>A0AAW4NNH6_9BACT</name>
<sequence length="420" mass="47761">MKKIIFSIQILLATLMLTSCLHDDDVVFDESAAQRVEKAVKADIALLESANNGWQLHLWTEADYEGGGYTYLMKFKDGKVTVASDIAQPQETSSSSYDVIKDMGPVLTINTYNKIFHMLSSPSQMDGDGHGQDYEFIIQRTTNDSIFLEGKKFHNKMVMTRLKDDVNWQNYVTSMQKVAEEVKQNYYYTNKKDTFNVEISADRRFSLSYKGNEKEVPFFFTSNGIELQSPVTIDGKQVQHFTYDNDKLTFTSTDPGASNIVLHADFMRYEDYLGTYNFEYENASIPVKLVASGDGKTYKVEGLSPDFHLTFTYEEKDGTLKWEPERIYTAANGHEFWMCAMALADGGFYYRIDMLGYNIAKDTSKQGVYLTFTPSYGVFFNTDSFVIVEYDGNNEVGKSTTLKVNGSAEIPYIKGMKKIQ</sequence>
<dbReference type="Proteomes" id="UP001196873">
    <property type="component" value="Unassembled WGS sequence"/>
</dbReference>
<evidence type="ECO:0000313" key="4">
    <source>
        <dbReference type="Proteomes" id="UP001196873"/>
    </source>
</evidence>
<organism evidence="3 4">
    <name type="scientific">Segatella salivae</name>
    <dbReference type="NCBI Taxonomy" id="228604"/>
    <lineage>
        <taxon>Bacteria</taxon>
        <taxon>Pseudomonadati</taxon>
        <taxon>Bacteroidota</taxon>
        <taxon>Bacteroidia</taxon>
        <taxon>Bacteroidales</taxon>
        <taxon>Prevotellaceae</taxon>
        <taxon>Segatella</taxon>
    </lineage>
</organism>
<evidence type="ECO:0000256" key="1">
    <source>
        <dbReference type="SAM" id="SignalP"/>
    </source>
</evidence>
<accession>A0AAW4NNH6</accession>
<keyword evidence="1" id="KW-0732">Signal</keyword>
<dbReference type="InterPro" id="IPR032271">
    <property type="entry name" value="DUF4987"/>
</dbReference>
<feature type="chain" id="PRO_5043554354" evidence="1">
    <location>
        <begin position="24"/>
        <end position="420"/>
    </location>
</feature>
<proteinExistence type="predicted"/>
<dbReference type="Pfam" id="PF14135">
    <property type="entry name" value="DUF4302"/>
    <property type="match status" value="1"/>
</dbReference>
<dbReference type="EMBL" id="JAHXRF010000017">
    <property type="protein sequence ID" value="MBW4866466.1"/>
    <property type="molecule type" value="Genomic_DNA"/>
</dbReference>
<evidence type="ECO:0000313" key="3">
    <source>
        <dbReference type="EMBL" id="MBW4866466.1"/>
    </source>
</evidence>
<evidence type="ECO:0000259" key="2">
    <source>
        <dbReference type="Pfam" id="PF16377"/>
    </source>
</evidence>